<protein>
    <submittedName>
        <fullName evidence="1">Uncharacterized protein</fullName>
    </submittedName>
</protein>
<dbReference type="Proteomes" id="UP000295431">
    <property type="component" value="Unassembled WGS sequence"/>
</dbReference>
<reference evidence="1 2" key="1">
    <citation type="submission" date="2019-03" db="EMBL/GenBank/DDBJ databases">
        <title>Draft genome sequences of novel Actinobacteria.</title>
        <authorList>
            <person name="Sahin N."/>
            <person name="Ay H."/>
            <person name="Saygin H."/>
        </authorList>
    </citation>
    <scope>NUCLEOTIDE SEQUENCE [LARGE SCALE GENOMIC DNA]</scope>
    <source>
        <strain evidence="1 2">DSM 45347</strain>
    </source>
</reference>
<evidence type="ECO:0000313" key="1">
    <source>
        <dbReference type="EMBL" id="TDC07179.1"/>
    </source>
</evidence>
<gene>
    <name evidence="1" type="ORF">E1284_32805</name>
</gene>
<proteinExistence type="predicted"/>
<evidence type="ECO:0000313" key="2">
    <source>
        <dbReference type="Proteomes" id="UP000295431"/>
    </source>
</evidence>
<comment type="caution">
    <text evidence="1">The sequence shown here is derived from an EMBL/GenBank/DDBJ whole genome shotgun (WGS) entry which is preliminary data.</text>
</comment>
<dbReference type="EMBL" id="SMJW01000248">
    <property type="protein sequence ID" value="TDC07179.1"/>
    <property type="molecule type" value="Genomic_DNA"/>
</dbReference>
<name>A0A4R4NE00_9ACTN</name>
<dbReference type="OrthoDB" id="3391796at2"/>
<sequence length="178" mass="19221">MCVHDLAGKEAAIRRFLREHPTASAIGRDHPLLRGLDDASWSQIPGCPAAIPVLIRGLLDAPAQDEALRILGIVLTDDVFHLNPAMALALPYLIKLSADKAVPGRAKIIDFLVVIAEYVQPVGDTDPRLALLFGSDERRPERAECKAVFIEHAAILRPRLADLPFESQGALLAAITAA</sequence>
<dbReference type="AlphaFoldDB" id="A0A4R4NE00"/>
<keyword evidence="2" id="KW-1185">Reference proteome</keyword>
<dbReference type="RefSeq" id="WP_131944049.1">
    <property type="nucleotide sequence ID" value="NZ_BAAAMX010000049.1"/>
</dbReference>
<organism evidence="1 2">
    <name type="scientific">Actinomadura bangladeshensis</name>
    <dbReference type="NCBI Taxonomy" id="453573"/>
    <lineage>
        <taxon>Bacteria</taxon>
        <taxon>Bacillati</taxon>
        <taxon>Actinomycetota</taxon>
        <taxon>Actinomycetes</taxon>
        <taxon>Streptosporangiales</taxon>
        <taxon>Thermomonosporaceae</taxon>
        <taxon>Actinomadura</taxon>
    </lineage>
</organism>
<accession>A0A4R4NE00</accession>